<dbReference type="OrthoDB" id="20088at2759"/>
<dbReference type="EMBL" id="MDYQ01000189">
    <property type="protein sequence ID" value="PRP79304.1"/>
    <property type="molecule type" value="Genomic_DNA"/>
</dbReference>
<dbReference type="SUPFAM" id="SSF51905">
    <property type="entry name" value="FAD/NAD(P)-binding domain"/>
    <property type="match status" value="1"/>
</dbReference>
<sequence length="599" mass="64938">MKFSVLFLALCTLSLANALFDDVEVFDYVIIGGGAAGSLMASRLSEDPTKTVLVLHRGTDEVCFECDNTTSAGSIQNTGLSGVNGADYFSTPQLFTMRNIREVRTNLPGGATRFYGSVSIPSSKNLIDKTWPAGLKYNTMLPYLNKMQDHFCHYLPSSQTNITTAECATYHGTPGPIGMSISPPTPGPDYDIAKEILLATPKYNISVVPDPYNPVHQAKGSYVFPTHAFHNREVPTNVSSRRYRESAWSGYLPLSLRQQRRNLVYRTEAEGREFVYAKDLTLFPGILARLGLNLFSGLFNDNSTPRVVGVKYDKDGQIKTVFAKKQVIVSAGVEGTPHLLQANGIGPADLLSKLGIPLVANNPAVGQNLAAHAATSMVFLANQAIPVQANNQGFPLKMMLSSPLNEGFPDIEIEVALGVGITEFDVAFSGVPSVYLTTPGVDGSYPFASVIVAVVNPQWRGSINITSKRFHANSQVEYGWPKDAGGYYASLDYQKLTHGFQQMRNIFLGDNNFAKKYIQSEIIPGGPANDFIHSAQYQIFHLTGGMNIGTATDMNGAVKGVTGLTVCDNGLLPHPPNGNPTTTMLALCEYVADKLKQRA</sequence>
<comment type="caution">
    <text evidence="8">The sequence shown here is derived from an EMBL/GenBank/DDBJ whole genome shotgun (WGS) entry which is preliminary data.</text>
</comment>
<reference evidence="8 9" key="1">
    <citation type="journal article" date="2018" name="Genome Biol. Evol.">
        <title>Multiple Roots of Fruiting Body Formation in Amoebozoa.</title>
        <authorList>
            <person name="Hillmann F."/>
            <person name="Forbes G."/>
            <person name="Novohradska S."/>
            <person name="Ferling I."/>
            <person name="Riege K."/>
            <person name="Groth M."/>
            <person name="Westermann M."/>
            <person name="Marz M."/>
            <person name="Spaller T."/>
            <person name="Winckler T."/>
            <person name="Schaap P."/>
            <person name="Glockner G."/>
        </authorList>
    </citation>
    <scope>NUCLEOTIDE SEQUENCE [LARGE SCALE GENOMIC DNA]</scope>
    <source>
        <strain evidence="8 9">Jena</strain>
    </source>
</reference>
<evidence type="ECO:0000259" key="6">
    <source>
        <dbReference type="Pfam" id="PF00732"/>
    </source>
</evidence>
<evidence type="ECO:0000313" key="9">
    <source>
        <dbReference type="Proteomes" id="UP000241769"/>
    </source>
</evidence>
<dbReference type="InterPro" id="IPR012132">
    <property type="entry name" value="GMC_OxRdtase"/>
</dbReference>
<comment type="similarity">
    <text evidence="2">Belongs to the GMC oxidoreductase family.</text>
</comment>
<keyword evidence="3" id="KW-0285">Flavoprotein</keyword>
<dbReference type="Pfam" id="PF05199">
    <property type="entry name" value="GMC_oxred_C"/>
    <property type="match status" value="1"/>
</dbReference>
<keyword evidence="4" id="KW-0274">FAD</keyword>
<dbReference type="InterPro" id="IPR036188">
    <property type="entry name" value="FAD/NAD-bd_sf"/>
</dbReference>
<feature type="signal peptide" evidence="5">
    <location>
        <begin position="1"/>
        <end position="18"/>
    </location>
</feature>
<evidence type="ECO:0000256" key="2">
    <source>
        <dbReference type="ARBA" id="ARBA00010790"/>
    </source>
</evidence>
<feature type="chain" id="PRO_5015187686" evidence="5">
    <location>
        <begin position="19"/>
        <end position="599"/>
    </location>
</feature>
<feature type="domain" description="Glucose-methanol-choline oxidoreductase N-terminal" evidence="6">
    <location>
        <begin position="243"/>
        <end position="373"/>
    </location>
</feature>
<evidence type="ECO:0000256" key="5">
    <source>
        <dbReference type="SAM" id="SignalP"/>
    </source>
</evidence>
<dbReference type="PANTHER" id="PTHR11552:SF147">
    <property type="entry name" value="CHOLINE DEHYDROGENASE, MITOCHONDRIAL"/>
    <property type="match status" value="1"/>
</dbReference>
<dbReference type="PANTHER" id="PTHR11552">
    <property type="entry name" value="GLUCOSE-METHANOL-CHOLINE GMC OXIDOREDUCTASE"/>
    <property type="match status" value="1"/>
</dbReference>
<dbReference type="AlphaFoldDB" id="A0A2P6N5T6"/>
<dbReference type="PIRSF" id="PIRSF000137">
    <property type="entry name" value="Alcohol_oxidase"/>
    <property type="match status" value="1"/>
</dbReference>
<organism evidence="8 9">
    <name type="scientific">Planoprotostelium fungivorum</name>
    <dbReference type="NCBI Taxonomy" id="1890364"/>
    <lineage>
        <taxon>Eukaryota</taxon>
        <taxon>Amoebozoa</taxon>
        <taxon>Evosea</taxon>
        <taxon>Variosea</taxon>
        <taxon>Cavosteliida</taxon>
        <taxon>Cavosteliaceae</taxon>
        <taxon>Planoprotostelium</taxon>
    </lineage>
</organism>
<comment type="cofactor">
    <cofactor evidence="1">
        <name>FAD</name>
        <dbReference type="ChEBI" id="CHEBI:57692"/>
    </cofactor>
</comment>
<evidence type="ECO:0000256" key="1">
    <source>
        <dbReference type="ARBA" id="ARBA00001974"/>
    </source>
</evidence>
<gene>
    <name evidence="8" type="ORF">PROFUN_12445</name>
</gene>
<evidence type="ECO:0000313" key="8">
    <source>
        <dbReference type="EMBL" id="PRP79304.1"/>
    </source>
</evidence>
<dbReference type="InParanoid" id="A0A2P6N5T6"/>
<keyword evidence="5" id="KW-0732">Signal</keyword>
<evidence type="ECO:0000256" key="4">
    <source>
        <dbReference type="ARBA" id="ARBA00022827"/>
    </source>
</evidence>
<dbReference type="InterPro" id="IPR007867">
    <property type="entry name" value="GMC_OxRtase_C"/>
</dbReference>
<dbReference type="Pfam" id="PF00732">
    <property type="entry name" value="GMC_oxred_N"/>
    <property type="match status" value="1"/>
</dbReference>
<dbReference type="Gene3D" id="3.50.50.60">
    <property type="entry name" value="FAD/NAD(P)-binding domain"/>
    <property type="match status" value="2"/>
</dbReference>
<dbReference type="GO" id="GO:0050660">
    <property type="term" value="F:flavin adenine dinucleotide binding"/>
    <property type="evidence" value="ECO:0007669"/>
    <property type="project" value="InterPro"/>
</dbReference>
<dbReference type="InterPro" id="IPR000172">
    <property type="entry name" value="GMC_OxRdtase_N"/>
</dbReference>
<dbReference type="Gene3D" id="3.30.560.10">
    <property type="entry name" value="Glucose Oxidase, domain 3"/>
    <property type="match status" value="1"/>
</dbReference>
<dbReference type="Proteomes" id="UP000241769">
    <property type="component" value="Unassembled WGS sequence"/>
</dbReference>
<dbReference type="GO" id="GO:0016614">
    <property type="term" value="F:oxidoreductase activity, acting on CH-OH group of donors"/>
    <property type="evidence" value="ECO:0007669"/>
    <property type="project" value="InterPro"/>
</dbReference>
<keyword evidence="9" id="KW-1185">Reference proteome</keyword>
<proteinExistence type="inferred from homology"/>
<protein>
    <submittedName>
        <fullName evidence="8">Choline dehydrogenase</fullName>
    </submittedName>
</protein>
<dbReference type="STRING" id="1890364.A0A2P6N5T6"/>
<evidence type="ECO:0000256" key="3">
    <source>
        <dbReference type="ARBA" id="ARBA00022630"/>
    </source>
</evidence>
<name>A0A2P6N5T6_9EUKA</name>
<evidence type="ECO:0000259" key="7">
    <source>
        <dbReference type="Pfam" id="PF05199"/>
    </source>
</evidence>
<feature type="domain" description="Glucose-methanol-choline oxidoreductase C-terminal" evidence="7">
    <location>
        <begin position="457"/>
        <end position="587"/>
    </location>
</feature>
<accession>A0A2P6N5T6</accession>